<reference evidence="9 10" key="1">
    <citation type="journal article" date="2008" name="Int. J. Syst. Evol. Microbiol.">
        <title>Description of Roseateles aquatilis sp. nov. and Roseateles terrae sp. nov., in the class Betaproteobacteria, and emended description of the genus Roseateles.</title>
        <authorList>
            <person name="Gomila M."/>
            <person name="Bowien B."/>
            <person name="Falsen E."/>
            <person name="Moore E.R."/>
            <person name="Lalucat J."/>
        </authorList>
    </citation>
    <scope>NUCLEOTIDE SEQUENCE [LARGE SCALE GENOMIC DNA]</scope>
    <source>
        <strain evidence="9 10">CCUG 48205</strain>
    </source>
</reference>
<evidence type="ECO:0000256" key="3">
    <source>
        <dbReference type="ARBA" id="ARBA00017941"/>
    </source>
</evidence>
<keyword evidence="9" id="KW-0282">Flagellum</keyword>
<evidence type="ECO:0000256" key="5">
    <source>
        <dbReference type="ARBA" id="ARBA00025933"/>
    </source>
</evidence>
<evidence type="ECO:0000259" key="7">
    <source>
        <dbReference type="Pfam" id="PF00460"/>
    </source>
</evidence>
<dbReference type="EMBL" id="NIOF01000003">
    <property type="protein sequence ID" value="OWQ91328.1"/>
    <property type="molecule type" value="Genomic_DNA"/>
</dbReference>
<dbReference type="GO" id="GO:0071978">
    <property type="term" value="P:bacterial-type flagellum-dependent swarming motility"/>
    <property type="evidence" value="ECO:0007669"/>
    <property type="project" value="TreeGrafter"/>
</dbReference>
<dbReference type="GO" id="GO:0030694">
    <property type="term" value="C:bacterial-type flagellum basal body, rod"/>
    <property type="evidence" value="ECO:0007669"/>
    <property type="project" value="UniProtKB-UniRule"/>
</dbReference>
<proteinExistence type="inferred from homology"/>
<evidence type="ECO:0000259" key="8">
    <source>
        <dbReference type="Pfam" id="PF06429"/>
    </source>
</evidence>
<comment type="similarity">
    <text evidence="2">Belongs to the flagella basal body rod proteins family.</text>
</comment>
<dbReference type="Pfam" id="PF00460">
    <property type="entry name" value="Flg_bb_rod"/>
    <property type="match status" value="1"/>
</dbReference>
<keyword evidence="9" id="KW-0969">Cilium</keyword>
<comment type="caution">
    <text evidence="9">The sequence shown here is derived from an EMBL/GenBank/DDBJ whole genome shotgun (WGS) entry which is preliminary data.</text>
</comment>
<dbReference type="PROSITE" id="PS00588">
    <property type="entry name" value="FLAGELLA_BB_ROD"/>
    <property type="match status" value="1"/>
</dbReference>
<dbReference type="InterPro" id="IPR006299">
    <property type="entry name" value="FlgC"/>
</dbReference>
<comment type="subcellular location">
    <subcellularLocation>
        <location evidence="1 6">Bacterial flagellum basal body</location>
    </subcellularLocation>
</comment>
<dbReference type="Pfam" id="PF06429">
    <property type="entry name" value="Flg_bbr_C"/>
    <property type="match status" value="1"/>
</dbReference>
<comment type="subunit">
    <text evidence="5 6">The basal body constitutes a major portion of the flagellar organelle and consists of four rings (L,P,S, and M) mounted on a central rod. The rod consists of about 26 subunits of FlgG in the distal portion, and FlgB, FlgC and FlgF are thought to build up the proximal portion of the rod with about 6 subunits each.</text>
</comment>
<organism evidence="9 10">
    <name type="scientific">Roseateles aquatilis</name>
    <dbReference type="NCBI Taxonomy" id="431061"/>
    <lineage>
        <taxon>Bacteria</taxon>
        <taxon>Pseudomonadati</taxon>
        <taxon>Pseudomonadota</taxon>
        <taxon>Betaproteobacteria</taxon>
        <taxon>Burkholderiales</taxon>
        <taxon>Sphaerotilaceae</taxon>
        <taxon>Roseateles</taxon>
    </lineage>
</organism>
<evidence type="ECO:0000256" key="6">
    <source>
        <dbReference type="RuleBase" id="RU362062"/>
    </source>
</evidence>
<protein>
    <recommendedName>
        <fullName evidence="3 6">Flagellar basal-body rod protein FlgC</fullName>
    </recommendedName>
</protein>
<dbReference type="OrthoDB" id="9794148at2"/>
<evidence type="ECO:0000256" key="1">
    <source>
        <dbReference type="ARBA" id="ARBA00004117"/>
    </source>
</evidence>
<dbReference type="InterPro" id="IPR010930">
    <property type="entry name" value="Flg_bb/hook_C_dom"/>
</dbReference>
<keyword evidence="10" id="KW-1185">Reference proteome</keyword>
<dbReference type="RefSeq" id="WP_088384556.1">
    <property type="nucleotide sequence ID" value="NZ_NIOF01000003.1"/>
</dbReference>
<keyword evidence="9" id="KW-0966">Cell projection</keyword>
<dbReference type="NCBIfam" id="TIGR01395">
    <property type="entry name" value="FlgC"/>
    <property type="match status" value="1"/>
</dbReference>
<dbReference type="Proteomes" id="UP000197468">
    <property type="component" value="Unassembled WGS sequence"/>
</dbReference>
<evidence type="ECO:0000256" key="4">
    <source>
        <dbReference type="ARBA" id="ARBA00023143"/>
    </source>
</evidence>
<dbReference type="InterPro" id="IPR019776">
    <property type="entry name" value="Flagellar_basal_body_rod_CS"/>
</dbReference>
<dbReference type="PANTHER" id="PTHR30435:SF2">
    <property type="entry name" value="FLAGELLAR BASAL-BODY ROD PROTEIN FLGC"/>
    <property type="match status" value="1"/>
</dbReference>
<evidence type="ECO:0000256" key="2">
    <source>
        <dbReference type="ARBA" id="ARBA00009677"/>
    </source>
</evidence>
<feature type="domain" description="Flagellar basal body rod protein N-terminal" evidence="7">
    <location>
        <begin position="10"/>
        <end position="34"/>
    </location>
</feature>
<name>A0A246JFL9_9BURK</name>
<dbReference type="InterPro" id="IPR001444">
    <property type="entry name" value="Flag_bb_rod_N"/>
</dbReference>
<accession>A0A246JFL9</accession>
<evidence type="ECO:0000313" key="9">
    <source>
        <dbReference type="EMBL" id="OWQ91328.1"/>
    </source>
</evidence>
<gene>
    <name evidence="9" type="primary">flgC</name>
    <name evidence="9" type="ORF">CDN99_09135</name>
</gene>
<keyword evidence="4 6" id="KW-0975">Bacterial flagellum</keyword>
<sequence length="138" mass="14740">MSMFSIFHISGSAVSAQSQRLNAVASNMANADTVAGPDGQAYKARQVVFQSVMAQNGTDQTDVGVQVVGVQENQTPGRRVHDPSHQLADADGYVTYSNVNSVEEMVNMISASRSYQNNLEVMGTAKSLLLKTLQMGQG</sequence>
<feature type="domain" description="Flagellar basal-body/hook protein C-terminal" evidence="8">
    <location>
        <begin position="91"/>
        <end position="135"/>
    </location>
</feature>
<dbReference type="PANTHER" id="PTHR30435">
    <property type="entry name" value="FLAGELLAR PROTEIN"/>
    <property type="match status" value="1"/>
</dbReference>
<dbReference type="AlphaFoldDB" id="A0A246JFL9"/>
<evidence type="ECO:0000313" key="10">
    <source>
        <dbReference type="Proteomes" id="UP000197468"/>
    </source>
</evidence>